<gene>
    <name evidence="1" type="ORF">IZO911_LOCUS18602</name>
</gene>
<comment type="caution">
    <text evidence="1">The sequence shown here is derived from an EMBL/GenBank/DDBJ whole genome shotgun (WGS) entry which is preliminary data.</text>
</comment>
<dbReference type="EMBL" id="CAJNOE010000180">
    <property type="protein sequence ID" value="CAF1018776.1"/>
    <property type="molecule type" value="Genomic_DNA"/>
</dbReference>
<accession>A0A814I620</accession>
<protein>
    <recommendedName>
        <fullName evidence="3">Amidohydrolase-related domain-containing protein</fullName>
    </recommendedName>
</protein>
<dbReference type="GO" id="GO:0016810">
    <property type="term" value="F:hydrolase activity, acting on carbon-nitrogen (but not peptide) bonds"/>
    <property type="evidence" value="ECO:0007669"/>
    <property type="project" value="InterPro"/>
</dbReference>
<dbReference type="Gene3D" id="2.30.40.10">
    <property type="entry name" value="Urease, subunit C, domain 1"/>
    <property type="match status" value="1"/>
</dbReference>
<dbReference type="Proteomes" id="UP000663860">
    <property type="component" value="Unassembled WGS sequence"/>
</dbReference>
<evidence type="ECO:0000313" key="1">
    <source>
        <dbReference type="EMBL" id="CAF1018776.1"/>
    </source>
</evidence>
<reference evidence="1" key="1">
    <citation type="submission" date="2021-02" db="EMBL/GenBank/DDBJ databases">
        <authorList>
            <person name="Nowell W R."/>
        </authorList>
    </citation>
    <scope>NUCLEOTIDE SEQUENCE</scope>
</reference>
<dbReference type="PANTHER" id="PTHR43135">
    <property type="entry name" value="ALPHA-D-RIBOSE 1-METHYLPHOSPHONATE 5-TRIPHOSPHATE DIPHOSPHATASE"/>
    <property type="match status" value="1"/>
</dbReference>
<sequence length="311" mass="33690">MDTKSETLCKTKKIALINVRVFDGQVIREPSTVVIDGELIGTDPEGAQVIDGNGGILLPGLIDAHIHLENEDTLRQMSKFGITTGLDMATWPSSKLNNLRNRVGMTDIRSPGVPATSPGSLHSCILPFPADELVANSDDAKNYIARRIAEGVHYIKVVCDVPGPDQVTLNVLVNEAHKHKKLVIAHASASVPFAMAQDAGADVITHAPCDRALDHEAASRMVAEKRIAVPTLTMMEAVTKPPSWSAILSLLFRPTVLFAIIRARRQNPQYQNNKYENARDSVTVMYHADVPILAGTDAHSPADSPFKVGNL</sequence>
<dbReference type="AlphaFoldDB" id="A0A814I620"/>
<dbReference type="Gene3D" id="3.20.20.140">
    <property type="entry name" value="Metal-dependent hydrolases"/>
    <property type="match status" value="1"/>
</dbReference>
<organism evidence="1 2">
    <name type="scientific">Adineta steineri</name>
    <dbReference type="NCBI Taxonomy" id="433720"/>
    <lineage>
        <taxon>Eukaryota</taxon>
        <taxon>Metazoa</taxon>
        <taxon>Spiralia</taxon>
        <taxon>Gnathifera</taxon>
        <taxon>Rotifera</taxon>
        <taxon>Eurotatoria</taxon>
        <taxon>Bdelloidea</taxon>
        <taxon>Adinetida</taxon>
        <taxon>Adinetidae</taxon>
        <taxon>Adineta</taxon>
    </lineage>
</organism>
<proteinExistence type="predicted"/>
<name>A0A814I620_9BILA</name>
<dbReference type="PANTHER" id="PTHR43135:SF3">
    <property type="entry name" value="ALPHA-D-RIBOSE 1-METHYLPHOSPHONATE 5-TRIPHOSPHATE DIPHOSPHATASE"/>
    <property type="match status" value="1"/>
</dbReference>
<dbReference type="InterPro" id="IPR011059">
    <property type="entry name" value="Metal-dep_hydrolase_composite"/>
</dbReference>
<evidence type="ECO:0000313" key="2">
    <source>
        <dbReference type="Proteomes" id="UP000663860"/>
    </source>
</evidence>
<dbReference type="SUPFAM" id="SSF51338">
    <property type="entry name" value="Composite domain of metallo-dependent hydrolases"/>
    <property type="match status" value="1"/>
</dbReference>
<dbReference type="SUPFAM" id="SSF51556">
    <property type="entry name" value="Metallo-dependent hydrolases"/>
    <property type="match status" value="1"/>
</dbReference>
<dbReference type="InterPro" id="IPR051781">
    <property type="entry name" value="Metallo-dep_Hydrolase"/>
</dbReference>
<dbReference type="InterPro" id="IPR032466">
    <property type="entry name" value="Metal_Hydrolase"/>
</dbReference>
<evidence type="ECO:0008006" key="3">
    <source>
        <dbReference type="Google" id="ProtNLM"/>
    </source>
</evidence>